<dbReference type="EMBL" id="JAHRIO010021695">
    <property type="protein sequence ID" value="MEQ2165651.1"/>
    <property type="molecule type" value="Genomic_DNA"/>
</dbReference>
<accession>A0ABV0N2N9</accession>
<comment type="caution">
    <text evidence="3">The sequence shown here is derived from an EMBL/GenBank/DDBJ whole genome shotgun (WGS) entry which is preliminary data.</text>
</comment>
<protein>
    <recommendedName>
        <fullName evidence="2">Dynein axonemal heavy chain 2/5/8 coiled-coil domain-containing protein</fullName>
    </recommendedName>
</protein>
<evidence type="ECO:0000256" key="1">
    <source>
        <dbReference type="SAM" id="Coils"/>
    </source>
</evidence>
<reference evidence="3 4" key="1">
    <citation type="submission" date="2021-06" db="EMBL/GenBank/DDBJ databases">
        <authorList>
            <person name="Palmer J.M."/>
        </authorList>
    </citation>
    <scope>NUCLEOTIDE SEQUENCE [LARGE SCALE GENOMIC DNA]</scope>
    <source>
        <strain evidence="3 4">GA_2019</strain>
        <tissue evidence="3">Muscle</tissue>
    </source>
</reference>
<sequence>QDERIKKTQAAVTAGMSANARQLKDYLKSWNRYRHIWQNNKDYIMQKYKTANKSVSAFDADIQRLMKPPQTLDELSDSLTLLETLKGDLANNEAQITLIHERFAILDKYEVPVESTVQAMREALNEKWVWFQQVLILSDDRQQKDKEKFKNNLFLSFEELKNKVDAAAQEFSIKGPFHSTLRSDLALRQIEEHRVQLEALKQEQNDIFSGLAFFRIKQPPCKMICTMEKV</sequence>
<keyword evidence="1" id="KW-0175">Coiled coil</keyword>
<name>A0ABV0N2N9_9TELE</name>
<gene>
    <name evidence="3" type="ORF">GOODEAATRI_019310</name>
</gene>
<dbReference type="InterPro" id="IPR026983">
    <property type="entry name" value="DHC"/>
</dbReference>
<feature type="non-terminal residue" evidence="3">
    <location>
        <position position="1"/>
    </location>
</feature>
<evidence type="ECO:0000313" key="3">
    <source>
        <dbReference type="EMBL" id="MEQ2165651.1"/>
    </source>
</evidence>
<dbReference type="Pfam" id="PF25007">
    <property type="entry name" value="DYH2-5-8_CC"/>
    <property type="match status" value="1"/>
</dbReference>
<dbReference type="PANTHER" id="PTHR46961:SF8">
    <property type="entry name" value="DYNEIN AXONEMAL HEAVY CHAIN 7"/>
    <property type="match status" value="1"/>
</dbReference>
<feature type="coiled-coil region" evidence="1">
    <location>
        <begin position="150"/>
        <end position="207"/>
    </location>
</feature>
<dbReference type="Proteomes" id="UP001476798">
    <property type="component" value="Unassembled WGS sequence"/>
</dbReference>
<evidence type="ECO:0000259" key="2">
    <source>
        <dbReference type="Pfam" id="PF25007"/>
    </source>
</evidence>
<dbReference type="InterPro" id="IPR056759">
    <property type="entry name" value="DYH2-5-8_CC"/>
</dbReference>
<feature type="domain" description="Dynein axonemal heavy chain 2/5/8 coiled-coil" evidence="2">
    <location>
        <begin position="63"/>
        <end position="153"/>
    </location>
</feature>
<proteinExistence type="predicted"/>
<evidence type="ECO:0000313" key="4">
    <source>
        <dbReference type="Proteomes" id="UP001476798"/>
    </source>
</evidence>
<keyword evidence="4" id="KW-1185">Reference proteome</keyword>
<organism evidence="3 4">
    <name type="scientific">Goodea atripinnis</name>
    <dbReference type="NCBI Taxonomy" id="208336"/>
    <lineage>
        <taxon>Eukaryota</taxon>
        <taxon>Metazoa</taxon>
        <taxon>Chordata</taxon>
        <taxon>Craniata</taxon>
        <taxon>Vertebrata</taxon>
        <taxon>Euteleostomi</taxon>
        <taxon>Actinopterygii</taxon>
        <taxon>Neopterygii</taxon>
        <taxon>Teleostei</taxon>
        <taxon>Neoteleostei</taxon>
        <taxon>Acanthomorphata</taxon>
        <taxon>Ovalentaria</taxon>
        <taxon>Atherinomorphae</taxon>
        <taxon>Cyprinodontiformes</taxon>
        <taxon>Goodeidae</taxon>
        <taxon>Goodea</taxon>
    </lineage>
</organism>
<dbReference type="PANTHER" id="PTHR46961">
    <property type="entry name" value="DYNEIN HEAVY CHAIN 1, AXONEMAL-LIKE PROTEIN"/>
    <property type="match status" value="1"/>
</dbReference>